<dbReference type="SUPFAM" id="SSF52788">
    <property type="entry name" value="Phosphotyrosine protein phosphatases I"/>
    <property type="match status" value="1"/>
</dbReference>
<reference evidence="3 4" key="1">
    <citation type="submission" date="2019-06" db="EMBL/GenBank/DDBJ databases">
        <title>Sequencing the genomes of 1000 actinobacteria strains.</title>
        <authorList>
            <person name="Klenk H.-P."/>
        </authorList>
    </citation>
    <scope>NUCLEOTIDE SEQUENCE [LARGE SCALE GENOMIC DNA]</scope>
    <source>
        <strain evidence="3 4">DSM 103495</strain>
    </source>
</reference>
<feature type="domain" description="Phosphotyrosine protein phosphatase I" evidence="2">
    <location>
        <begin position="91"/>
        <end position="216"/>
    </location>
</feature>
<name>A0A543F609_9NOCA</name>
<keyword evidence="4" id="KW-1185">Reference proteome</keyword>
<comment type="caution">
    <text evidence="3">The sequence shown here is derived from an EMBL/GenBank/DDBJ whole genome shotgun (WGS) entry which is preliminary data.</text>
</comment>
<dbReference type="OrthoDB" id="9799372at2"/>
<dbReference type="InterPro" id="IPR036196">
    <property type="entry name" value="Ptyr_pPase_sf"/>
</dbReference>
<dbReference type="Pfam" id="PF21234">
    <property type="entry name" value="Phosphatase-like_N"/>
    <property type="match status" value="1"/>
</dbReference>
<dbReference type="RefSeq" id="WP_141807770.1">
    <property type="nucleotide sequence ID" value="NZ_VFPG01000001.1"/>
</dbReference>
<dbReference type="PANTHER" id="PTHR43428">
    <property type="entry name" value="ARSENATE REDUCTASE"/>
    <property type="match status" value="1"/>
</dbReference>
<keyword evidence="1" id="KW-0059">Arsenical resistance</keyword>
<dbReference type="NCBIfam" id="NF046112">
    <property type="entry name" value="MSMEG_6209_Nter"/>
    <property type="match status" value="1"/>
</dbReference>
<protein>
    <submittedName>
        <fullName evidence="3">Protein tyrosine phosphatase</fullName>
    </submittedName>
</protein>
<sequence length="222" mass="24609">MERSVKPTGPAYRLLALDHEMQLSAAEKRLLDEFATMFEPETVVAYLFSSYEEFIARATVTLYLPTLAEKFARQRLEARARLEGKVAQPRPTVLFLCTHNAGRSQIALGFFNHLARSRAVAWSGGSEPSSRLNPAAIDAMAEIGIDISGEYPKPWTEEIVRAADVIVTMGCGDTCPLVPGPRYLEWIIEDPAGLELEDVRPIRDDLGRRVEGLLAELGVPVR</sequence>
<dbReference type="InterPro" id="IPR023485">
    <property type="entry name" value="Ptyr_pPase"/>
</dbReference>
<dbReference type="AlphaFoldDB" id="A0A543F609"/>
<dbReference type="EMBL" id="VFPG01000001">
    <property type="protein sequence ID" value="TQM29266.1"/>
    <property type="molecule type" value="Genomic_DNA"/>
</dbReference>
<organism evidence="3 4">
    <name type="scientific">Nocardia bhagyanarayanae</name>
    <dbReference type="NCBI Taxonomy" id="1215925"/>
    <lineage>
        <taxon>Bacteria</taxon>
        <taxon>Bacillati</taxon>
        <taxon>Actinomycetota</taxon>
        <taxon>Actinomycetes</taxon>
        <taxon>Mycobacteriales</taxon>
        <taxon>Nocardiaceae</taxon>
        <taxon>Nocardia</taxon>
    </lineage>
</organism>
<dbReference type="Pfam" id="PF01451">
    <property type="entry name" value="LMWPc"/>
    <property type="match status" value="1"/>
</dbReference>
<evidence type="ECO:0000259" key="2">
    <source>
        <dbReference type="SMART" id="SM00226"/>
    </source>
</evidence>
<dbReference type="CDD" id="cd16345">
    <property type="entry name" value="LMWP_ArsC"/>
    <property type="match status" value="1"/>
</dbReference>
<evidence type="ECO:0000313" key="3">
    <source>
        <dbReference type="EMBL" id="TQM29266.1"/>
    </source>
</evidence>
<evidence type="ECO:0000256" key="1">
    <source>
        <dbReference type="ARBA" id="ARBA00022849"/>
    </source>
</evidence>
<dbReference type="SMART" id="SM00226">
    <property type="entry name" value="LMWPc"/>
    <property type="match status" value="1"/>
</dbReference>
<gene>
    <name evidence="3" type="ORF">FB390_0860</name>
</gene>
<dbReference type="Gene3D" id="1.10.8.1060">
    <property type="entry name" value="Corynebacterium glutamicum thioredoxin-dependent arsenate reductase, N-terminal domain"/>
    <property type="match status" value="1"/>
</dbReference>
<dbReference type="GO" id="GO:0046685">
    <property type="term" value="P:response to arsenic-containing substance"/>
    <property type="evidence" value="ECO:0007669"/>
    <property type="project" value="UniProtKB-KW"/>
</dbReference>
<evidence type="ECO:0000313" key="4">
    <source>
        <dbReference type="Proteomes" id="UP000316331"/>
    </source>
</evidence>
<dbReference type="Gene3D" id="3.40.50.2300">
    <property type="match status" value="1"/>
</dbReference>
<accession>A0A543F609</accession>
<dbReference type="PANTHER" id="PTHR43428:SF1">
    <property type="entry name" value="ARSENATE REDUCTASE"/>
    <property type="match status" value="1"/>
</dbReference>
<dbReference type="Proteomes" id="UP000316331">
    <property type="component" value="Unassembled WGS sequence"/>
</dbReference>
<dbReference type="InterPro" id="IPR048716">
    <property type="entry name" value="Phosphatase-like_N"/>
</dbReference>
<proteinExistence type="predicted"/>